<proteinExistence type="predicted"/>
<name>A0ABP3Z9J8_9ACTN</name>
<sequence length="115" mass="12585">MISLTPTQSDAGVVDPRTLIAPELFARMASRIVADRDLPSQDAEAVLEQALGFLYACARNPGAALTPSPQVDIGWHTFLTYTREYERFCSKVAGRFIHHRPDEPGTGDRSAARLG</sequence>
<organism evidence="1 2">
    <name type="scientific">Nonomuraea longicatena</name>
    <dbReference type="NCBI Taxonomy" id="83682"/>
    <lineage>
        <taxon>Bacteria</taxon>
        <taxon>Bacillati</taxon>
        <taxon>Actinomycetota</taxon>
        <taxon>Actinomycetes</taxon>
        <taxon>Streptosporangiales</taxon>
        <taxon>Streptosporangiaceae</taxon>
        <taxon>Nonomuraea</taxon>
    </lineage>
</organism>
<dbReference type="RefSeq" id="WP_343948643.1">
    <property type="nucleotide sequence ID" value="NZ_BAAAHQ010000004.1"/>
</dbReference>
<gene>
    <name evidence="1" type="ORF">GCM10009560_11550</name>
</gene>
<evidence type="ECO:0000313" key="2">
    <source>
        <dbReference type="Proteomes" id="UP001501578"/>
    </source>
</evidence>
<evidence type="ECO:0000313" key="1">
    <source>
        <dbReference type="EMBL" id="GAA0916399.1"/>
    </source>
</evidence>
<protein>
    <submittedName>
        <fullName evidence="1">Uncharacterized protein</fullName>
    </submittedName>
</protein>
<accession>A0ABP3Z9J8</accession>
<dbReference type="Proteomes" id="UP001501578">
    <property type="component" value="Unassembled WGS sequence"/>
</dbReference>
<comment type="caution">
    <text evidence="1">The sequence shown here is derived from an EMBL/GenBank/DDBJ whole genome shotgun (WGS) entry which is preliminary data.</text>
</comment>
<keyword evidence="2" id="KW-1185">Reference proteome</keyword>
<dbReference type="EMBL" id="BAAAHQ010000004">
    <property type="protein sequence ID" value="GAA0916399.1"/>
    <property type="molecule type" value="Genomic_DNA"/>
</dbReference>
<reference evidence="2" key="1">
    <citation type="journal article" date="2019" name="Int. J. Syst. Evol. Microbiol.">
        <title>The Global Catalogue of Microorganisms (GCM) 10K type strain sequencing project: providing services to taxonomists for standard genome sequencing and annotation.</title>
        <authorList>
            <consortium name="The Broad Institute Genomics Platform"/>
            <consortium name="The Broad Institute Genome Sequencing Center for Infectious Disease"/>
            <person name="Wu L."/>
            <person name="Ma J."/>
        </authorList>
    </citation>
    <scope>NUCLEOTIDE SEQUENCE [LARGE SCALE GENOMIC DNA]</scope>
    <source>
        <strain evidence="2">JCM 11136</strain>
    </source>
</reference>